<protein>
    <submittedName>
        <fullName evidence="1">Uncharacterized protein</fullName>
    </submittedName>
</protein>
<dbReference type="EMBL" id="LAZR01050942">
    <property type="protein sequence ID" value="KKK86229.1"/>
    <property type="molecule type" value="Genomic_DNA"/>
</dbReference>
<organism evidence="1">
    <name type="scientific">marine sediment metagenome</name>
    <dbReference type="NCBI Taxonomy" id="412755"/>
    <lineage>
        <taxon>unclassified sequences</taxon>
        <taxon>metagenomes</taxon>
        <taxon>ecological metagenomes</taxon>
    </lineage>
</organism>
<gene>
    <name evidence="1" type="ORF">LCGC14_2765320</name>
</gene>
<dbReference type="AlphaFoldDB" id="A0A0F9B6D4"/>
<reference evidence="1" key="1">
    <citation type="journal article" date="2015" name="Nature">
        <title>Complex archaea that bridge the gap between prokaryotes and eukaryotes.</title>
        <authorList>
            <person name="Spang A."/>
            <person name="Saw J.H."/>
            <person name="Jorgensen S.L."/>
            <person name="Zaremba-Niedzwiedzka K."/>
            <person name="Martijn J."/>
            <person name="Lind A.E."/>
            <person name="van Eijk R."/>
            <person name="Schleper C."/>
            <person name="Guy L."/>
            <person name="Ettema T.J."/>
        </authorList>
    </citation>
    <scope>NUCLEOTIDE SEQUENCE</scope>
</reference>
<feature type="non-terminal residue" evidence="1">
    <location>
        <position position="1"/>
    </location>
</feature>
<name>A0A0F9B6D4_9ZZZZ</name>
<accession>A0A0F9B6D4</accession>
<sequence>GLRSRQLLACEFGDEGSQVDYTEPEAELRPYLLALCCK</sequence>
<proteinExistence type="predicted"/>
<evidence type="ECO:0000313" key="1">
    <source>
        <dbReference type="EMBL" id="KKK86229.1"/>
    </source>
</evidence>
<comment type="caution">
    <text evidence="1">The sequence shown here is derived from an EMBL/GenBank/DDBJ whole genome shotgun (WGS) entry which is preliminary data.</text>
</comment>